<feature type="transmembrane region" description="Helical" evidence="2">
    <location>
        <begin position="54"/>
        <end position="75"/>
    </location>
</feature>
<dbReference type="OMA" id="GACCHLW"/>
<keyword evidence="2" id="KW-0472">Membrane</keyword>
<dbReference type="eggNOG" id="ENOG502RXUF">
    <property type="taxonomic scope" value="Eukaryota"/>
</dbReference>
<dbReference type="EMBL" id="AGNK02000864">
    <property type="status" value="NOT_ANNOTATED_CDS"/>
    <property type="molecule type" value="Genomic_DNA"/>
</dbReference>
<dbReference type="EnsemblPlants" id="KQL23459">
    <property type="protein sequence ID" value="KQL23459"/>
    <property type="gene ID" value="SETIT_032186mg"/>
</dbReference>
<accession>K4A001</accession>
<feature type="compositionally biased region" description="Basic and acidic residues" evidence="1">
    <location>
        <begin position="175"/>
        <end position="185"/>
    </location>
</feature>
<feature type="compositionally biased region" description="Low complexity" evidence="1">
    <location>
        <begin position="137"/>
        <end position="153"/>
    </location>
</feature>
<dbReference type="EMBL" id="CM003529">
    <property type="protein sequence ID" value="RCV10585.1"/>
    <property type="molecule type" value="Genomic_DNA"/>
</dbReference>
<sequence length="248" mass="27048">MGSVVSSAANGVGTFVGNALGAPFRALFGASCEGVCSGTFDLPCFIEHLCFSSLARLVAVLAVTYVVLFFGYLLCKLGIVKCVAKNAFKMVWKPCSACCRALGGACCHLWRKVRDTKRVYRGRRRGRRRDVELGDLSTSRSNYDTGSSSSSSDYDGDDRRGGVTTAGRSRGKSSSVREKRKERIRQSLRLKRVNSKVEHAARVSQGSGRRHRHSTGPRGTEVPSAMSSLRVHGFGSAARDHSRVHRRT</sequence>
<evidence type="ECO:0000256" key="1">
    <source>
        <dbReference type="SAM" id="MobiDB-lite"/>
    </source>
</evidence>
<dbReference type="PANTHER" id="PTHR35278:SF4">
    <property type="entry name" value="TRANSMEMBRANE PROTEIN"/>
    <property type="match status" value="1"/>
</dbReference>
<dbReference type="Proteomes" id="UP000004995">
    <property type="component" value="Unassembled WGS sequence"/>
</dbReference>
<protein>
    <submittedName>
        <fullName evidence="3 4">Uncharacterized protein</fullName>
    </submittedName>
</protein>
<organism evidence="4 5">
    <name type="scientific">Setaria italica</name>
    <name type="common">Foxtail millet</name>
    <name type="synonym">Panicum italicum</name>
    <dbReference type="NCBI Taxonomy" id="4555"/>
    <lineage>
        <taxon>Eukaryota</taxon>
        <taxon>Viridiplantae</taxon>
        <taxon>Streptophyta</taxon>
        <taxon>Embryophyta</taxon>
        <taxon>Tracheophyta</taxon>
        <taxon>Spermatophyta</taxon>
        <taxon>Magnoliopsida</taxon>
        <taxon>Liliopsida</taxon>
        <taxon>Poales</taxon>
        <taxon>Poaceae</taxon>
        <taxon>PACMAD clade</taxon>
        <taxon>Panicoideae</taxon>
        <taxon>Panicodae</taxon>
        <taxon>Paniceae</taxon>
        <taxon>Cenchrinae</taxon>
        <taxon>Setaria</taxon>
    </lineage>
</organism>
<keyword evidence="2" id="KW-0812">Transmembrane</keyword>
<dbReference type="PANTHER" id="PTHR35278">
    <property type="entry name" value="TRANSMEMBRANE PROTEIN-RELATED"/>
    <property type="match status" value="1"/>
</dbReference>
<evidence type="ECO:0000313" key="3">
    <source>
        <dbReference type="EMBL" id="RCV10585.1"/>
    </source>
</evidence>
<name>K4A001_SETIT</name>
<evidence type="ECO:0000313" key="5">
    <source>
        <dbReference type="Proteomes" id="UP000004995"/>
    </source>
</evidence>
<dbReference type="GeneID" id="101783856"/>
<dbReference type="HOGENOM" id="CLU_098109_0_0_1"/>
<feature type="region of interest" description="Disordered" evidence="1">
    <location>
        <begin position="131"/>
        <end position="224"/>
    </location>
</feature>
<evidence type="ECO:0000313" key="4">
    <source>
        <dbReference type="EnsemblPlants" id="KQL23459"/>
    </source>
</evidence>
<keyword evidence="2" id="KW-1133">Transmembrane helix</keyword>
<dbReference type="KEGG" id="sita:101783856"/>
<dbReference type="AlphaFoldDB" id="K4A001"/>
<proteinExistence type="predicted"/>
<gene>
    <name evidence="4" type="primary">LOC101783856</name>
    <name evidence="3" type="ORF">SETIT_2G122000v2</name>
</gene>
<reference evidence="3" key="2">
    <citation type="submission" date="2015-07" db="EMBL/GenBank/DDBJ databases">
        <authorList>
            <person name="Noorani M."/>
        </authorList>
    </citation>
    <scope>NUCLEOTIDE SEQUENCE</scope>
    <source>
        <strain evidence="3">Yugu1</strain>
    </source>
</reference>
<evidence type="ECO:0000256" key="2">
    <source>
        <dbReference type="SAM" id="Phobius"/>
    </source>
</evidence>
<keyword evidence="5" id="KW-1185">Reference proteome</keyword>
<dbReference type="Gramene" id="KQL23459">
    <property type="protein sequence ID" value="KQL23459"/>
    <property type="gene ID" value="SETIT_032186mg"/>
</dbReference>
<dbReference type="OrthoDB" id="1916120at2759"/>
<dbReference type="RefSeq" id="XP_004959211.1">
    <property type="nucleotide sequence ID" value="XM_004959154.1"/>
</dbReference>
<reference evidence="3 5" key="1">
    <citation type="journal article" date="2012" name="Nat. Biotechnol.">
        <title>Reference genome sequence of the model plant Setaria.</title>
        <authorList>
            <person name="Bennetzen J.L."/>
            <person name="Schmutz J."/>
            <person name="Wang H."/>
            <person name="Percifield R."/>
            <person name="Hawkins J."/>
            <person name="Pontaroli A.C."/>
            <person name="Estep M."/>
            <person name="Feng L."/>
            <person name="Vaughn J.N."/>
            <person name="Grimwood J."/>
            <person name="Jenkins J."/>
            <person name="Barry K."/>
            <person name="Lindquist E."/>
            <person name="Hellsten U."/>
            <person name="Deshpande S."/>
            <person name="Wang X."/>
            <person name="Wu X."/>
            <person name="Mitros T."/>
            <person name="Triplett J."/>
            <person name="Yang X."/>
            <person name="Ye C.Y."/>
            <person name="Mauro-Herrera M."/>
            <person name="Wang L."/>
            <person name="Li P."/>
            <person name="Sharma M."/>
            <person name="Sharma R."/>
            <person name="Ronald P.C."/>
            <person name="Panaud O."/>
            <person name="Kellogg E.A."/>
            <person name="Brutnell T.P."/>
            <person name="Doust A.N."/>
            <person name="Tuskan G.A."/>
            <person name="Rokhsar D."/>
            <person name="Devos K.M."/>
        </authorList>
    </citation>
    <scope>NUCLEOTIDE SEQUENCE [LARGE SCALE GENOMIC DNA]</scope>
    <source>
        <strain evidence="5">cv. Yugu1</strain>
        <strain evidence="3">Yugu1</strain>
    </source>
</reference>
<reference evidence="4" key="3">
    <citation type="submission" date="2018-08" db="UniProtKB">
        <authorList>
            <consortium name="EnsemblPlants"/>
        </authorList>
    </citation>
    <scope>IDENTIFICATION</scope>
    <source>
        <strain evidence="4">Yugu1</strain>
    </source>
</reference>